<accession>A0A0B2VXE5</accession>
<dbReference type="InterPro" id="IPR000326">
    <property type="entry name" value="PAP2/HPO"/>
</dbReference>
<evidence type="ECO:0000256" key="3">
    <source>
        <dbReference type="ARBA" id="ARBA00022692"/>
    </source>
</evidence>
<keyword evidence="5 6" id="KW-0472">Membrane</keyword>
<sequence>MVEISIARIVADFVILLLCAIPLLIFHEWVKPYKRGFYCDDESIRYPFRNSTISRQMLVVVGLIIPTLLIFSTEVFRAMAWERKCSHQFKSYRCRQFAVHRLIVRLYIFLGYFLLGVVFNQLMVDIAKYTIGRHRPHFIDVCKPKVFSQAAPGFTKGFDTCPINQHQYITDFECTGADKKLVHESMLSFYSGHSAFSFYAAWFTALYLQARLYRPLFSRLLLPVIQFALFGAAAYVAYTRVSDYKHHWSDVLIGAIMGSVIGIVVAVFVAEVFSRREIPGCDVDPRGEFGLIRLEKAPMADVESGLRSDGNGTQVAPSISHHTVTVTQELTPNLNAIDNSHSAVSQQQRLINVKYKSSAEKHRDDRPTIIYNLARPE</sequence>
<dbReference type="Pfam" id="PF01569">
    <property type="entry name" value="PAP2"/>
    <property type="match status" value="1"/>
</dbReference>
<evidence type="ECO:0000256" key="2">
    <source>
        <dbReference type="ARBA" id="ARBA00008816"/>
    </source>
</evidence>
<dbReference type="GO" id="GO:0046839">
    <property type="term" value="P:phospholipid dephosphorylation"/>
    <property type="evidence" value="ECO:0007669"/>
    <property type="project" value="TreeGrafter"/>
</dbReference>
<dbReference type="Proteomes" id="UP000031036">
    <property type="component" value="Unassembled WGS sequence"/>
</dbReference>
<dbReference type="SUPFAM" id="SSF48317">
    <property type="entry name" value="Acid phosphatase/Vanadium-dependent haloperoxidase"/>
    <property type="match status" value="1"/>
</dbReference>
<keyword evidence="3 6" id="KW-0812">Transmembrane</keyword>
<protein>
    <submittedName>
        <fullName evidence="8">Putative phosphatidate phosphatase</fullName>
    </submittedName>
</protein>
<dbReference type="Gene3D" id="1.20.144.10">
    <property type="entry name" value="Phosphatidic acid phosphatase type 2/haloperoxidase"/>
    <property type="match status" value="1"/>
</dbReference>
<evidence type="ECO:0000313" key="9">
    <source>
        <dbReference type="Proteomes" id="UP000031036"/>
    </source>
</evidence>
<dbReference type="GO" id="GO:0007165">
    <property type="term" value="P:signal transduction"/>
    <property type="evidence" value="ECO:0007669"/>
    <property type="project" value="TreeGrafter"/>
</dbReference>
<dbReference type="PANTHER" id="PTHR10165:SF201">
    <property type="entry name" value="PHOSPHATIDIC ACID PHOSPHATASE TYPE 2_HALOPEROXIDASE DOMAIN-CONTAINING PROTEIN"/>
    <property type="match status" value="1"/>
</dbReference>
<dbReference type="InterPro" id="IPR043216">
    <property type="entry name" value="PAP-like"/>
</dbReference>
<proteinExistence type="inferred from homology"/>
<dbReference type="CDD" id="cd03384">
    <property type="entry name" value="PAP2_wunen"/>
    <property type="match status" value="1"/>
</dbReference>
<evidence type="ECO:0000313" key="8">
    <source>
        <dbReference type="EMBL" id="KHN88211.1"/>
    </source>
</evidence>
<comment type="caution">
    <text evidence="8">The sequence shown here is derived from an EMBL/GenBank/DDBJ whole genome shotgun (WGS) entry which is preliminary data.</text>
</comment>
<evidence type="ECO:0000256" key="4">
    <source>
        <dbReference type="ARBA" id="ARBA00022989"/>
    </source>
</evidence>
<name>A0A0B2VXE5_TOXCA</name>
<dbReference type="GO" id="GO:0005886">
    <property type="term" value="C:plasma membrane"/>
    <property type="evidence" value="ECO:0007669"/>
    <property type="project" value="TreeGrafter"/>
</dbReference>
<dbReference type="GO" id="GO:0008195">
    <property type="term" value="F:phosphatidate phosphatase activity"/>
    <property type="evidence" value="ECO:0007669"/>
    <property type="project" value="TreeGrafter"/>
</dbReference>
<dbReference type="InterPro" id="IPR036938">
    <property type="entry name" value="PAP2/HPO_sf"/>
</dbReference>
<dbReference type="SMART" id="SM00014">
    <property type="entry name" value="acidPPc"/>
    <property type="match status" value="1"/>
</dbReference>
<comment type="similarity">
    <text evidence="2">Belongs to the PA-phosphatase related phosphoesterase family.</text>
</comment>
<feature type="transmembrane region" description="Helical" evidence="6">
    <location>
        <begin position="251"/>
        <end position="270"/>
    </location>
</feature>
<gene>
    <name evidence="8" type="primary">wun</name>
    <name evidence="8" type="ORF">Tcan_09441</name>
</gene>
<reference evidence="8 9" key="1">
    <citation type="submission" date="2014-11" db="EMBL/GenBank/DDBJ databases">
        <title>Genetic blueprint of the zoonotic pathogen Toxocara canis.</title>
        <authorList>
            <person name="Zhu X.-Q."/>
            <person name="Korhonen P.K."/>
            <person name="Cai H."/>
            <person name="Young N.D."/>
            <person name="Nejsum P."/>
            <person name="von Samson-Himmelstjerna G."/>
            <person name="Boag P.R."/>
            <person name="Tan P."/>
            <person name="Li Q."/>
            <person name="Min J."/>
            <person name="Yang Y."/>
            <person name="Wang X."/>
            <person name="Fang X."/>
            <person name="Hall R.S."/>
            <person name="Hofmann A."/>
            <person name="Sternberg P.W."/>
            <person name="Jex A.R."/>
            <person name="Gasser R.B."/>
        </authorList>
    </citation>
    <scope>NUCLEOTIDE SEQUENCE [LARGE SCALE GENOMIC DNA]</scope>
    <source>
        <strain evidence="8">PN_DK_2014</strain>
    </source>
</reference>
<dbReference type="PANTHER" id="PTHR10165">
    <property type="entry name" value="LIPID PHOSPHATE PHOSPHATASE"/>
    <property type="match status" value="1"/>
</dbReference>
<dbReference type="AlphaFoldDB" id="A0A0B2VXE5"/>
<feature type="transmembrane region" description="Helical" evidence="6">
    <location>
        <begin position="9"/>
        <end position="27"/>
    </location>
</feature>
<evidence type="ECO:0000256" key="6">
    <source>
        <dbReference type="SAM" id="Phobius"/>
    </source>
</evidence>
<dbReference type="OMA" id="CWRWARL"/>
<feature type="transmembrane region" description="Helical" evidence="6">
    <location>
        <begin position="220"/>
        <end position="239"/>
    </location>
</feature>
<feature type="transmembrane region" description="Helical" evidence="6">
    <location>
        <begin position="102"/>
        <end position="123"/>
    </location>
</feature>
<dbReference type="STRING" id="6265.A0A0B2VXE5"/>
<evidence type="ECO:0000256" key="5">
    <source>
        <dbReference type="ARBA" id="ARBA00023136"/>
    </source>
</evidence>
<feature type="domain" description="Phosphatidic acid phosphatase type 2/haloperoxidase" evidence="7">
    <location>
        <begin position="110"/>
        <end position="266"/>
    </location>
</feature>
<dbReference type="GO" id="GO:0006644">
    <property type="term" value="P:phospholipid metabolic process"/>
    <property type="evidence" value="ECO:0007669"/>
    <property type="project" value="InterPro"/>
</dbReference>
<keyword evidence="9" id="KW-1185">Reference proteome</keyword>
<feature type="transmembrane region" description="Helical" evidence="6">
    <location>
        <begin position="187"/>
        <end position="208"/>
    </location>
</feature>
<evidence type="ECO:0000259" key="7">
    <source>
        <dbReference type="SMART" id="SM00014"/>
    </source>
</evidence>
<feature type="transmembrane region" description="Helical" evidence="6">
    <location>
        <begin position="57"/>
        <end position="81"/>
    </location>
</feature>
<organism evidence="8 9">
    <name type="scientific">Toxocara canis</name>
    <name type="common">Canine roundworm</name>
    <dbReference type="NCBI Taxonomy" id="6265"/>
    <lineage>
        <taxon>Eukaryota</taxon>
        <taxon>Metazoa</taxon>
        <taxon>Ecdysozoa</taxon>
        <taxon>Nematoda</taxon>
        <taxon>Chromadorea</taxon>
        <taxon>Rhabditida</taxon>
        <taxon>Spirurina</taxon>
        <taxon>Ascaridomorpha</taxon>
        <taxon>Ascaridoidea</taxon>
        <taxon>Toxocaridae</taxon>
        <taxon>Toxocara</taxon>
    </lineage>
</organism>
<dbReference type="OrthoDB" id="8907274at2759"/>
<dbReference type="FunFam" id="1.20.144.10:FF:000031">
    <property type="entry name" value="PhosphoLipid PhosPhatase homolog"/>
    <property type="match status" value="1"/>
</dbReference>
<keyword evidence="4 6" id="KW-1133">Transmembrane helix</keyword>
<evidence type="ECO:0000256" key="1">
    <source>
        <dbReference type="ARBA" id="ARBA00004141"/>
    </source>
</evidence>
<comment type="subcellular location">
    <subcellularLocation>
        <location evidence="1">Membrane</location>
        <topology evidence="1">Multi-pass membrane protein</topology>
    </subcellularLocation>
</comment>
<dbReference type="EMBL" id="JPKZ01000257">
    <property type="protein sequence ID" value="KHN88211.1"/>
    <property type="molecule type" value="Genomic_DNA"/>
</dbReference>